<dbReference type="PANTHER" id="PTHR21411:SF0">
    <property type="entry name" value="REGULATORY PROTEIN ZESTE"/>
    <property type="match status" value="1"/>
</dbReference>
<dbReference type="InterPro" id="IPR028002">
    <property type="entry name" value="Myb_DNA-bind_5"/>
</dbReference>
<comment type="function">
    <text evidence="5">Involved in transvection phenomena (= synapsis-dependent gene expression), where the synaptic pairing of chromosomes carrying genes with which zeste interacts influences the expression of these genes. Zeste binds to DNA and stimulates transcription from a nearby promoter.</text>
</comment>
<dbReference type="PANTHER" id="PTHR21411">
    <property type="entry name" value="APONTIC"/>
    <property type="match status" value="1"/>
</dbReference>
<evidence type="ECO:0000259" key="7">
    <source>
        <dbReference type="Pfam" id="PF13873"/>
    </source>
</evidence>
<feature type="region of interest" description="Disordered" evidence="6">
    <location>
        <begin position="181"/>
        <end position="200"/>
    </location>
</feature>
<comment type="subunit">
    <text evidence="1">Self-associates forming complexes of several hundred monomers.</text>
</comment>
<protein>
    <recommendedName>
        <fullName evidence="2">Regulatory protein zeste</fullName>
    </recommendedName>
</protein>
<dbReference type="AlphaFoldDB" id="A0A7R9P0R6"/>
<evidence type="ECO:0000256" key="3">
    <source>
        <dbReference type="ARBA" id="ARBA00023015"/>
    </source>
</evidence>
<evidence type="ECO:0000256" key="1">
    <source>
        <dbReference type="ARBA" id="ARBA00011764"/>
    </source>
</evidence>
<dbReference type="EMBL" id="OE007189">
    <property type="protein sequence ID" value="CAD7463071.1"/>
    <property type="molecule type" value="Genomic_DNA"/>
</dbReference>
<evidence type="ECO:0000256" key="6">
    <source>
        <dbReference type="SAM" id="MobiDB-lite"/>
    </source>
</evidence>
<keyword evidence="3" id="KW-0805">Transcription regulation</keyword>
<evidence type="ECO:0000256" key="2">
    <source>
        <dbReference type="ARBA" id="ARBA00016807"/>
    </source>
</evidence>
<evidence type="ECO:0000313" key="8">
    <source>
        <dbReference type="EMBL" id="CAD7463071.1"/>
    </source>
</evidence>
<organism evidence="8">
    <name type="scientific">Timema tahoe</name>
    <dbReference type="NCBI Taxonomy" id="61484"/>
    <lineage>
        <taxon>Eukaryota</taxon>
        <taxon>Metazoa</taxon>
        <taxon>Ecdysozoa</taxon>
        <taxon>Arthropoda</taxon>
        <taxon>Hexapoda</taxon>
        <taxon>Insecta</taxon>
        <taxon>Pterygota</taxon>
        <taxon>Neoptera</taxon>
        <taxon>Polyneoptera</taxon>
        <taxon>Phasmatodea</taxon>
        <taxon>Timematodea</taxon>
        <taxon>Timematoidea</taxon>
        <taxon>Timematidae</taxon>
        <taxon>Timema</taxon>
    </lineage>
</organism>
<evidence type="ECO:0000256" key="5">
    <source>
        <dbReference type="ARBA" id="ARBA00025466"/>
    </source>
</evidence>
<feature type="domain" description="Myb/SANT-like DNA-binding" evidence="7">
    <location>
        <begin position="7"/>
        <end position="83"/>
    </location>
</feature>
<keyword evidence="4" id="KW-0804">Transcription</keyword>
<dbReference type="Pfam" id="PF13873">
    <property type="entry name" value="Myb_DNA-bind_5"/>
    <property type="match status" value="1"/>
</dbReference>
<reference evidence="8" key="1">
    <citation type="submission" date="2020-11" db="EMBL/GenBank/DDBJ databases">
        <authorList>
            <person name="Tran Van P."/>
        </authorList>
    </citation>
    <scope>NUCLEOTIDE SEQUENCE</scope>
</reference>
<accession>A0A7R9P0R6</accession>
<name>A0A7R9P0R6_9NEOP</name>
<evidence type="ECO:0000256" key="4">
    <source>
        <dbReference type="ARBA" id="ARBA00023163"/>
    </source>
</evidence>
<gene>
    <name evidence="8" type="ORF">TTEB3V08_LOCUS10957</name>
</gene>
<proteinExistence type="predicted"/>
<sequence length="270" mass="30264">MAAKRLRGTNFSANESLHLLTIIKQFSNIIENKKTDGATWTQKQKAWIKIAELFNATSSAGLHRTVQQLNAKYNTLKKLVKKRKSTLKQQEYVTGKGPYNPPKFEDGDVLDALEMLIQDANGGLSTRSDSDPLYEDTNGGSHIYKVEDVCIDSPELTPTSLQPPASNDEGEGLLDLDEEAEMDVTDSRTESRRQSPSATFQQAASSVINKKFASMAEAKKDLAILQMQLLKREHKIREAHMIEIHELDVKIKRAQLENLLDQKKVDVAQL</sequence>